<dbReference type="GO" id="GO:0003700">
    <property type="term" value="F:DNA-binding transcription factor activity"/>
    <property type="evidence" value="ECO:0007669"/>
    <property type="project" value="TreeGrafter"/>
</dbReference>
<dbReference type="GO" id="GO:0048598">
    <property type="term" value="P:embryonic morphogenesis"/>
    <property type="evidence" value="ECO:0007669"/>
    <property type="project" value="UniProtKB-ARBA"/>
</dbReference>
<evidence type="ECO:0000256" key="4">
    <source>
        <dbReference type="ARBA" id="ARBA00022737"/>
    </source>
</evidence>
<dbReference type="SUPFAM" id="SSF57667">
    <property type="entry name" value="beta-beta-alpha zinc fingers"/>
    <property type="match status" value="3"/>
</dbReference>
<feature type="compositionally biased region" description="Basic and acidic residues" evidence="13">
    <location>
        <begin position="310"/>
        <end position="329"/>
    </location>
</feature>
<evidence type="ECO:0000256" key="8">
    <source>
        <dbReference type="ARBA" id="ARBA00023125"/>
    </source>
</evidence>
<keyword evidence="6 12" id="KW-0862">Zinc</keyword>
<feature type="region of interest" description="Disordered" evidence="13">
    <location>
        <begin position="308"/>
        <end position="335"/>
    </location>
</feature>
<feature type="domain" description="C2H2-type" evidence="14">
    <location>
        <begin position="258"/>
        <end position="285"/>
    </location>
</feature>
<comment type="subcellular location">
    <subcellularLocation>
        <location evidence="1">Nucleus</location>
    </subcellularLocation>
</comment>
<keyword evidence="10" id="KW-0539">Nucleus</keyword>
<feature type="domain" description="C2H2-type" evidence="14">
    <location>
        <begin position="230"/>
        <end position="257"/>
    </location>
</feature>
<dbReference type="InterPro" id="IPR036236">
    <property type="entry name" value="Znf_C2H2_sf"/>
</dbReference>
<protein>
    <submittedName>
        <fullName evidence="16">Zinc finger protein 629</fullName>
    </submittedName>
</protein>
<keyword evidence="7" id="KW-0805">Transcription regulation</keyword>
<keyword evidence="5 11" id="KW-0863">Zinc-finger</keyword>
<feature type="binding site" evidence="12">
    <location>
        <position position="60"/>
    </location>
    <ligand>
        <name>Zn(2+)</name>
        <dbReference type="ChEBI" id="CHEBI:29105"/>
    </ligand>
</feature>
<dbReference type="GO" id="GO:0000978">
    <property type="term" value="F:RNA polymerase II cis-regulatory region sequence-specific DNA binding"/>
    <property type="evidence" value="ECO:0007669"/>
    <property type="project" value="TreeGrafter"/>
</dbReference>
<dbReference type="PANTHER" id="PTHR24404">
    <property type="entry name" value="ZINC FINGER PROTEIN"/>
    <property type="match status" value="1"/>
</dbReference>
<comment type="similarity">
    <text evidence="2">Belongs to the krueppel C2H2-type zinc-finger protein family.</text>
</comment>
<evidence type="ECO:0000256" key="5">
    <source>
        <dbReference type="ARBA" id="ARBA00022771"/>
    </source>
</evidence>
<evidence type="ECO:0000256" key="12">
    <source>
        <dbReference type="PROSITE-ProRule" id="PRU01263"/>
    </source>
</evidence>
<feature type="binding site" evidence="12">
    <location>
        <position position="15"/>
    </location>
    <ligand>
        <name>Zn(2+)</name>
        <dbReference type="ChEBI" id="CHEBI:29105"/>
    </ligand>
</feature>
<feature type="compositionally biased region" description="Acidic residues" evidence="13">
    <location>
        <begin position="122"/>
        <end position="136"/>
    </location>
</feature>
<dbReference type="InterPro" id="IPR013087">
    <property type="entry name" value="Znf_C2H2_type"/>
</dbReference>
<dbReference type="Gene3D" id="3.40.1800.20">
    <property type="match status" value="1"/>
</dbReference>
<evidence type="ECO:0000256" key="7">
    <source>
        <dbReference type="ARBA" id="ARBA00023015"/>
    </source>
</evidence>
<dbReference type="FunFam" id="3.30.160.60:FF:001370">
    <property type="entry name" value="Zinc finger protein"/>
    <property type="match status" value="1"/>
</dbReference>
<dbReference type="PROSITE" id="PS51915">
    <property type="entry name" value="ZAD"/>
    <property type="match status" value="1"/>
</dbReference>
<evidence type="ECO:0000256" key="6">
    <source>
        <dbReference type="ARBA" id="ARBA00022833"/>
    </source>
</evidence>
<feature type="domain" description="C2H2-type" evidence="14">
    <location>
        <begin position="286"/>
        <end position="313"/>
    </location>
</feature>
<dbReference type="EMBL" id="HBUE01230440">
    <property type="protein sequence ID" value="CAG6544588.1"/>
    <property type="molecule type" value="Transcribed_RNA"/>
</dbReference>
<dbReference type="SUPFAM" id="SSF57716">
    <property type="entry name" value="Glucocorticoid receptor-like (DNA-binding domain)"/>
    <property type="match status" value="1"/>
</dbReference>
<reference evidence="16" key="1">
    <citation type="submission" date="2021-05" db="EMBL/GenBank/DDBJ databases">
        <authorList>
            <person name="Alioto T."/>
            <person name="Alioto T."/>
            <person name="Gomez Garrido J."/>
        </authorList>
    </citation>
    <scope>NUCLEOTIDE SEQUENCE</scope>
</reference>
<feature type="binding site" evidence="12">
    <location>
        <position position="18"/>
    </location>
    <ligand>
        <name>Zn(2+)</name>
        <dbReference type="ChEBI" id="CHEBI:29105"/>
    </ligand>
</feature>
<dbReference type="Gene3D" id="3.30.160.60">
    <property type="entry name" value="Classic Zinc Finger"/>
    <property type="match status" value="5"/>
</dbReference>
<evidence type="ECO:0000256" key="2">
    <source>
        <dbReference type="ARBA" id="ARBA00006991"/>
    </source>
</evidence>
<sequence length="335" mass="39113">MSNIIEISPDFDSVCRCCLKSEELVEIYRDGTDLNPVLEEVILPSYISVKVDDLFPNYLCTNCLDCLRQWHRFRNKCEESSRILEGLLNECQLEILEDPDSVAEEIEEKDVKIEEIFLEEELDSIPPDSPDEDHDEEPSKTNSTSRKCPICNIPVPRGLKEHLLTHEDPTGRPFRCDQCDKSYCRSANLRLHREKEHLQIRYPCPVCGKVFTTKDILAVHQKLHDSNRQYRCEQCGQTFNSNKYLYKHQQKHRGERKFVCSYCGKAFMVGEYLKNHLRIHTGEKPYPCKQCGKSFRISNQLRQHMRTHLPKGERAAFGKERSVDDSKQEVDDDEL</sequence>
<dbReference type="Pfam" id="PF00096">
    <property type="entry name" value="zf-C2H2"/>
    <property type="match status" value="5"/>
</dbReference>
<dbReference type="GO" id="GO:0005634">
    <property type="term" value="C:nucleus"/>
    <property type="evidence" value="ECO:0007669"/>
    <property type="project" value="UniProtKB-SubCell"/>
</dbReference>
<feature type="domain" description="C2H2-type" evidence="14">
    <location>
        <begin position="174"/>
        <end position="202"/>
    </location>
</feature>
<dbReference type="PANTHER" id="PTHR24404:SF111">
    <property type="entry name" value="GASTRULA ZINC FINGER PROTEIN XLCGF49.1-LIKE-RELATED"/>
    <property type="match status" value="1"/>
</dbReference>
<name>A0A8D8KUB3_CULPI</name>
<evidence type="ECO:0000256" key="9">
    <source>
        <dbReference type="ARBA" id="ARBA00023163"/>
    </source>
</evidence>
<dbReference type="PROSITE" id="PS50157">
    <property type="entry name" value="ZINC_FINGER_C2H2_2"/>
    <property type="match status" value="5"/>
</dbReference>
<evidence type="ECO:0000313" key="16">
    <source>
        <dbReference type="EMBL" id="CAG6596726.1"/>
    </source>
</evidence>
<dbReference type="EMBL" id="HBUE01337231">
    <property type="protein sequence ID" value="CAG6596726.1"/>
    <property type="molecule type" value="Transcribed_RNA"/>
</dbReference>
<dbReference type="Pfam" id="PF07776">
    <property type="entry name" value="zf-AD"/>
    <property type="match status" value="1"/>
</dbReference>
<dbReference type="InterPro" id="IPR012934">
    <property type="entry name" value="Znf_AD"/>
</dbReference>
<dbReference type="GO" id="GO:0006357">
    <property type="term" value="P:regulation of transcription by RNA polymerase II"/>
    <property type="evidence" value="ECO:0007669"/>
    <property type="project" value="TreeGrafter"/>
</dbReference>
<feature type="binding site" evidence="12">
    <location>
        <position position="63"/>
    </location>
    <ligand>
        <name>Zn(2+)</name>
        <dbReference type="ChEBI" id="CHEBI:29105"/>
    </ligand>
</feature>
<feature type="domain" description="ZAD" evidence="15">
    <location>
        <begin position="13"/>
        <end position="87"/>
    </location>
</feature>
<dbReference type="PROSITE" id="PS00028">
    <property type="entry name" value="ZINC_FINGER_C2H2_1"/>
    <property type="match status" value="5"/>
</dbReference>
<dbReference type="AlphaFoldDB" id="A0A8D8KUB3"/>
<dbReference type="SMART" id="SM00355">
    <property type="entry name" value="ZnF_C2H2"/>
    <property type="match status" value="6"/>
</dbReference>
<feature type="region of interest" description="Disordered" evidence="13">
    <location>
        <begin position="122"/>
        <end position="147"/>
    </location>
</feature>
<evidence type="ECO:0000256" key="13">
    <source>
        <dbReference type="SAM" id="MobiDB-lite"/>
    </source>
</evidence>
<proteinExistence type="inferred from homology"/>
<dbReference type="FunFam" id="3.30.160.60:FF:000624">
    <property type="entry name" value="zinc finger protein 697"/>
    <property type="match status" value="1"/>
</dbReference>
<dbReference type="FunFam" id="3.30.160.60:FF:000100">
    <property type="entry name" value="Zinc finger 45-like"/>
    <property type="match status" value="1"/>
</dbReference>
<evidence type="ECO:0000259" key="15">
    <source>
        <dbReference type="PROSITE" id="PS51915"/>
    </source>
</evidence>
<dbReference type="InterPro" id="IPR050589">
    <property type="entry name" value="Ikaros_C2H2-ZF"/>
</dbReference>
<evidence type="ECO:0000256" key="3">
    <source>
        <dbReference type="ARBA" id="ARBA00022723"/>
    </source>
</evidence>
<accession>A0A8D8KUB3</accession>
<feature type="domain" description="C2H2-type" evidence="14">
    <location>
        <begin position="202"/>
        <end position="229"/>
    </location>
</feature>
<evidence type="ECO:0000256" key="1">
    <source>
        <dbReference type="ARBA" id="ARBA00004123"/>
    </source>
</evidence>
<evidence type="ECO:0000256" key="11">
    <source>
        <dbReference type="PROSITE-ProRule" id="PRU00042"/>
    </source>
</evidence>
<dbReference type="SMART" id="SM00868">
    <property type="entry name" value="zf-AD"/>
    <property type="match status" value="1"/>
</dbReference>
<evidence type="ECO:0000256" key="10">
    <source>
        <dbReference type="ARBA" id="ARBA00023242"/>
    </source>
</evidence>
<dbReference type="GO" id="GO:0008270">
    <property type="term" value="F:zinc ion binding"/>
    <property type="evidence" value="ECO:0007669"/>
    <property type="project" value="UniProtKB-UniRule"/>
</dbReference>
<organism evidence="16">
    <name type="scientific">Culex pipiens</name>
    <name type="common">House mosquito</name>
    <dbReference type="NCBI Taxonomy" id="7175"/>
    <lineage>
        <taxon>Eukaryota</taxon>
        <taxon>Metazoa</taxon>
        <taxon>Ecdysozoa</taxon>
        <taxon>Arthropoda</taxon>
        <taxon>Hexapoda</taxon>
        <taxon>Insecta</taxon>
        <taxon>Pterygota</taxon>
        <taxon>Neoptera</taxon>
        <taxon>Endopterygota</taxon>
        <taxon>Diptera</taxon>
        <taxon>Nematocera</taxon>
        <taxon>Culicoidea</taxon>
        <taxon>Culicidae</taxon>
        <taxon>Culicinae</taxon>
        <taxon>Culicini</taxon>
        <taxon>Culex</taxon>
        <taxon>Culex</taxon>
    </lineage>
</organism>
<dbReference type="GO" id="GO:0048729">
    <property type="term" value="P:tissue morphogenesis"/>
    <property type="evidence" value="ECO:0007669"/>
    <property type="project" value="UniProtKB-ARBA"/>
</dbReference>
<keyword evidence="3 12" id="KW-0479">Metal-binding</keyword>
<keyword evidence="8" id="KW-0238">DNA-binding</keyword>
<keyword evidence="9" id="KW-0804">Transcription</keyword>
<evidence type="ECO:0000259" key="14">
    <source>
        <dbReference type="PROSITE" id="PS50157"/>
    </source>
</evidence>
<keyword evidence="4" id="KW-0677">Repeat</keyword>